<dbReference type="RefSeq" id="WP_319927484.1">
    <property type="nucleotide sequence ID" value="NZ_VCDP01000080.1"/>
</dbReference>
<comment type="caution">
    <text evidence="2">The sequence shown here is derived from an EMBL/GenBank/DDBJ whole genome shotgun (WGS) entry which is preliminary data.</text>
</comment>
<organism evidence="2 3">
    <name type="scientific">Xenorhabdus littoralis</name>
    <dbReference type="NCBI Taxonomy" id="2582835"/>
    <lineage>
        <taxon>Bacteria</taxon>
        <taxon>Pseudomonadati</taxon>
        <taxon>Pseudomonadota</taxon>
        <taxon>Gammaproteobacteria</taxon>
        <taxon>Enterobacterales</taxon>
        <taxon>Morganellaceae</taxon>
        <taxon>Xenorhabdus</taxon>
    </lineage>
</organism>
<dbReference type="Pfam" id="PF05954">
    <property type="entry name" value="Phage_GPD"/>
    <property type="match status" value="1"/>
</dbReference>
<accession>A0ABU4SQC3</accession>
<sequence length="475" mass="52476">MMDLKQFMPKTDWVPQFDLVTGKEGAPAFRLETNNKDITGKIQSRLMSLTLTDNRGFEADQLDLELDDSDGKLDLPSRGDILTLELGWYGQALTPKGKFVVDEIEHSGAPDRLTVRARSADLRGELNAKHDKSYHKQTIESVVSTIAVKNKLKFLVGKELKDIIVHIDQTNESDLSFLTRLAQQEGAIASIKNGVLLFILQGQNKSSSGEELPVVEITRQAGDSHRFSLSDRDAYTGVVAKWWNIRTASEQTIEYQREESKSLKIDVSVSYSGGNGSSDEDSRKEDKKEDDNKKDKPKGRGKLDALKDAAKAGSTILNLPASMGLLNAKSGGGGLSFDGSLSYESEESSSLKSHQTTTTQQIAQKYMSGAKGNVLTLSRIYHNKEDATRAAEAVWLKMQRRSAKFAITLAKGRADLYPEMLAKIDGFKEKIDGMDWTIVKVTHNLNDSGFTTTLELEIKIDGVVAEKPKDPEIKT</sequence>
<dbReference type="InterPro" id="IPR052726">
    <property type="entry name" value="Phage_Baseplate_Hub"/>
</dbReference>
<dbReference type="EMBL" id="VCDP01000080">
    <property type="protein sequence ID" value="MDX8000771.1"/>
    <property type="molecule type" value="Genomic_DNA"/>
</dbReference>
<protein>
    <submittedName>
        <fullName evidence="2">Phage late control D family protein</fullName>
    </submittedName>
</protein>
<proteinExistence type="predicted"/>
<dbReference type="PANTHER" id="PTHR35862">
    <property type="entry name" value="FELS-2 PROPHAGE PROTEIN"/>
    <property type="match status" value="1"/>
</dbReference>
<name>A0ABU4SQC3_9GAMM</name>
<gene>
    <name evidence="2" type="ORF">FE394_16640</name>
</gene>
<evidence type="ECO:0000313" key="3">
    <source>
        <dbReference type="Proteomes" id="UP001271640"/>
    </source>
</evidence>
<evidence type="ECO:0000256" key="1">
    <source>
        <dbReference type="SAM" id="MobiDB-lite"/>
    </source>
</evidence>
<evidence type="ECO:0000313" key="2">
    <source>
        <dbReference type="EMBL" id="MDX8000771.1"/>
    </source>
</evidence>
<dbReference type="PANTHER" id="PTHR35862:SF3">
    <property type="entry name" value="FELS-2 PROPHAGE PROTEIN"/>
    <property type="match status" value="1"/>
</dbReference>
<reference evidence="3" key="1">
    <citation type="journal article" date="2024" name="Toxins">
        <title>Genome Sequence Analysis of Native Xenorhabdus Strains Isolated from Entomopathogenic Nematodes in Argentina.</title>
        <authorList>
            <person name="Palma L."/>
            <person name="Frizzo L."/>
            <person name="Kaiser S."/>
            <person name="Berry C."/>
            <person name="Caballero P."/>
            <person name="Bode H.B."/>
            <person name="Del Valle E.E."/>
        </authorList>
    </citation>
    <scope>NUCLEOTIDE SEQUENCE [LARGE SCALE GENOMIC DNA]</scope>
    <source>
        <strain evidence="3">Reich</strain>
    </source>
</reference>
<dbReference type="Proteomes" id="UP001271640">
    <property type="component" value="Unassembled WGS sequence"/>
</dbReference>
<feature type="region of interest" description="Disordered" evidence="1">
    <location>
        <begin position="266"/>
        <end position="305"/>
    </location>
</feature>
<feature type="compositionally biased region" description="Basic and acidic residues" evidence="1">
    <location>
        <begin position="280"/>
        <end position="294"/>
    </location>
</feature>
<keyword evidence="3" id="KW-1185">Reference proteome</keyword>
<dbReference type="SUPFAM" id="SSF69279">
    <property type="entry name" value="Phage tail proteins"/>
    <property type="match status" value="1"/>
</dbReference>